<evidence type="ECO:0000256" key="1">
    <source>
        <dbReference type="SAM" id="MobiDB-lite"/>
    </source>
</evidence>
<organism evidence="5 6">
    <name type="scientific">Aspergillus puulaauensis</name>
    <dbReference type="NCBI Taxonomy" id="1220207"/>
    <lineage>
        <taxon>Eukaryota</taxon>
        <taxon>Fungi</taxon>
        <taxon>Dikarya</taxon>
        <taxon>Ascomycota</taxon>
        <taxon>Pezizomycotina</taxon>
        <taxon>Eurotiomycetes</taxon>
        <taxon>Eurotiomycetidae</taxon>
        <taxon>Eurotiales</taxon>
        <taxon>Aspergillaceae</taxon>
        <taxon>Aspergillus</taxon>
    </lineage>
</organism>
<sequence length="974" mass="107988">MDDYSTKLLQYGHVGSAIYRPETQSWAFSRSIAPQQRISYTGVTRTVVRSPSTTIERPSTLKRSTLSRSFPELIGGYRLARNETLSRTVTAVSETCNPLVSTLLDFGRAMDLNIDTSGRRAVSIVAFASGECGNAISFRTITDDTVNLEQSTGTQLRVPTIGDDDGIEWLSDGAPVRQICFSHAIEDRATFLAVRFSSTVVFRPLYRRAPTSVSIHRGNDAMGPKYQTSRLDPNFLMEISSSHTGGLAHADVKFNPWNQNELAIVDNDGNWSIWELRSQHRRNKDNWEAACITSGTLPWVGNEEGQNTGTSGRHDGWLAIEWAVNEDHIVVCDRRCSMLYRMNGDRVYSYSVELGFKSESEWILDAKRSTTHSSHVFILTTSRLIWFDITLDSVSAHEGTRAPLFPRLSWRHFRDSGDITLQLSPLAVDNDFYLVLFSRLNHFVLAFYCSEPEVVGDPASAPDPFILYVPPTSDNADNPIPPSVGAHFSTLVFKKTVPTTTTERYLDRELRFIKAFAVTSNLHVEESLYSKSSTGNFEDERSSGQDFLRARQLRITGLRKKIPNSRSDFVVDDWDESAPGIVPVSGNGTESIAPLAEPRFTFDYTRIYAIATGPLNLLSPNGERTIEASLQELVNNATDHISSTSRTALEILRWSLVIDDIDQNAQDLNAFISRFVSKHSAVGGKSHLLVQPYGYFSSGSRPQVTLAPGPKLDLVAIYDRLVNDWLIDLPSDIPGRTRVTTEKVIRHFVADILLSQILLPQKWTIVEPTASNVEITRGAVNSLEPAGEQCSYDPSAKSVDQSFRSQEKTTITREGSLQGAFIFPERKADEWPTFKALSSYTTLNGTAPISPDVERILDRWKPGTDPASYSPTLQESQSVTGASGRKSRKKVPQTLKSMSLGSVVPPAVSSTVSVAKRDWGSQPDHAQPSAIRLQTSQITDDIPMTQVEPGAFGGREASKKSNIKARKKKRAAGF</sequence>
<dbReference type="PANTHER" id="PTHR28221">
    <property type="entry name" value="RNA POLYMERASE I-SPECIFIC TRANSCRIPTION INITIATION FACTOR RRN6"/>
    <property type="match status" value="1"/>
</dbReference>
<feature type="domain" description="RRN6 K-rich C-terminal" evidence="3">
    <location>
        <begin position="854"/>
        <end position="974"/>
    </location>
</feature>
<feature type="region of interest" description="Disordered" evidence="1">
    <location>
        <begin position="914"/>
        <end position="974"/>
    </location>
</feature>
<dbReference type="KEGG" id="apuu:APUU_50310S"/>
<dbReference type="GO" id="GO:0070860">
    <property type="term" value="C:RNA polymerase I core factor complex"/>
    <property type="evidence" value="ECO:0007669"/>
    <property type="project" value="TreeGrafter"/>
</dbReference>
<dbReference type="InterPro" id="IPR048536">
    <property type="entry name" value="Rrn6_K-rich"/>
</dbReference>
<dbReference type="PANTHER" id="PTHR28221:SF2">
    <property type="entry name" value="RNA POLYMERASE I-SPECIFIC TRANSCRIPTION INITIATION FACTOR RRN6"/>
    <property type="match status" value="1"/>
</dbReference>
<proteinExistence type="predicted"/>
<dbReference type="EMBL" id="AP024447">
    <property type="protein sequence ID" value="BCS25599.1"/>
    <property type="molecule type" value="Genomic_DNA"/>
</dbReference>
<dbReference type="Pfam" id="PF20640">
    <property type="entry name" value="Rrn6_HB"/>
    <property type="match status" value="1"/>
</dbReference>
<accession>A0A7R8AN37</accession>
<dbReference type="InterPro" id="IPR048537">
    <property type="entry name" value="RRN6_HB"/>
</dbReference>
<dbReference type="RefSeq" id="XP_041557793.1">
    <property type="nucleotide sequence ID" value="XM_041705293.1"/>
</dbReference>
<feature type="domain" description="RRN6 beta-propeller" evidence="2">
    <location>
        <begin position="97"/>
        <end position="470"/>
    </location>
</feature>
<dbReference type="GO" id="GO:0001179">
    <property type="term" value="F:RNA polymerase I general transcription initiation factor binding"/>
    <property type="evidence" value="ECO:0007669"/>
    <property type="project" value="TreeGrafter"/>
</dbReference>
<evidence type="ECO:0008006" key="7">
    <source>
        <dbReference type="Google" id="ProtNLM"/>
    </source>
</evidence>
<feature type="domain" description="RRN6 helical bundle" evidence="4">
    <location>
        <begin position="565"/>
        <end position="757"/>
    </location>
</feature>
<dbReference type="InterPro" id="IPR048535">
    <property type="entry name" value="RRN6_beta-prop"/>
</dbReference>
<evidence type="ECO:0000259" key="3">
    <source>
        <dbReference type="Pfam" id="PF20639"/>
    </source>
</evidence>
<feature type="compositionally biased region" description="Polar residues" evidence="1">
    <location>
        <begin position="867"/>
        <end position="881"/>
    </location>
</feature>
<reference evidence="5" key="2">
    <citation type="submission" date="2021-02" db="EMBL/GenBank/DDBJ databases">
        <title>Aspergillus puulaauensis MK2 genome sequence.</title>
        <authorList>
            <person name="Futagami T."/>
            <person name="Mori K."/>
            <person name="Kadooka C."/>
            <person name="Tanaka T."/>
        </authorList>
    </citation>
    <scope>NUCLEOTIDE SEQUENCE</scope>
    <source>
        <strain evidence="5">MK2</strain>
    </source>
</reference>
<dbReference type="Pfam" id="PF10214">
    <property type="entry name" value="Rrn6_beta-prop"/>
    <property type="match status" value="1"/>
</dbReference>
<name>A0A7R8AN37_9EURO</name>
<gene>
    <name evidence="5" type="ORF">APUU_50310S</name>
</gene>
<evidence type="ECO:0000259" key="2">
    <source>
        <dbReference type="Pfam" id="PF10214"/>
    </source>
</evidence>
<reference evidence="5" key="1">
    <citation type="submission" date="2021-01" db="EMBL/GenBank/DDBJ databases">
        <authorList>
            <consortium name="Aspergillus puulaauensis MK2 genome sequencing consortium"/>
            <person name="Kazuki M."/>
            <person name="Futagami T."/>
        </authorList>
    </citation>
    <scope>NUCLEOTIDE SEQUENCE</scope>
    <source>
        <strain evidence="5">MK2</strain>
    </source>
</reference>
<dbReference type="GeneID" id="64975604"/>
<dbReference type="Pfam" id="PF20639">
    <property type="entry name" value="Rrn6_K-rich"/>
    <property type="match status" value="1"/>
</dbReference>
<evidence type="ECO:0000313" key="5">
    <source>
        <dbReference type="EMBL" id="BCS25599.1"/>
    </source>
</evidence>
<dbReference type="GO" id="GO:0042790">
    <property type="term" value="P:nucleolar large rRNA transcription by RNA polymerase I"/>
    <property type="evidence" value="ECO:0007669"/>
    <property type="project" value="TreeGrafter"/>
</dbReference>
<dbReference type="Proteomes" id="UP000654913">
    <property type="component" value="Chromosome 5"/>
</dbReference>
<feature type="region of interest" description="Disordered" evidence="1">
    <location>
        <begin position="859"/>
        <end position="894"/>
    </location>
</feature>
<keyword evidence="6" id="KW-1185">Reference proteome</keyword>
<dbReference type="AlphaFoldDB" id="A0A7R8AN37"/>
<evidence type="ECO:0000259" key="4">
    <source>
        <dbReference type="Pfam" id="PF20640"/>
    </source>
</evidence>
<feature type="compositionally biased region" description="Basic residues" evidence="1">
    <location>
        <begin position="961"/>
        <end position="974"/>
    </location>
</feature>
<protein>
    <recommendedName>
        <fullName evidence="7">RNA polymerase I-specific transcription initiation factor RRN6-like protein</fullName>
    </recommendedName>
</protein>
<dbReference type="OrthoDB" id="4090074at2759"/>
<dbReference type="GO" id="GO:0001163">
    <property type="term" value="F:RNA polymerase I transcription regulatory region sequence-specific DNA binding"/>
    <property type="evidence" value="ECO:0007669"/>
    <property type="project" value="TreeGrafter"/>
</dbReference>
<evidence type="ECO:0000313" key="6">
    <source>
        <dbReference type="Proteomes" id="UP000654913"/>
    </source>
</evidence>
<dbReference type="InterPro" id="IPR019350">
    <property type="entry name" value="RNA_pol_I-sp_TIF_RRN6-like"/>
</dbReference>